<name>A0AAV4LJM0_9BACL</name>
<accession>A0AAV4LJM0</accession>
<protein>
    <submittedName>
        <fullName evidence="7">Sugar ABC transporter permease</fullName>
    </submittedName>
</protein>
<comment type="caution">
    <text evidence="7">The sequence shown here is derived from an EMBL/GenBank/DDBJ whole genome shotgun (WGS) entry which is preliminary data.</text>
</comment>
<evidence type="ECO:0000256" key="6">
    <source>
        <dbReference type="SAM" id="Phobius"/>
    </source>
</evidence>
<feature type="transmembrane region" description="Helical" evidence="6">
    <location>
        <begin position="104"/>
        <end position="126"/>
    </location>
</feature>
<dbReference type="Proteomes" id="UP001057291">
    <property type="component" value="Unassembled WGS sequence"/>
</dbReference>
<keyword evidence="2" id="KW-1003">Cell membrane</keyword>
<evidence type="ECO:0000313" key="7">
    <source>
        <dbReference type="EMBL" id="GIM47974.1"/>
    </source>
</evidence>
<feature type="transmembrane region" description="Helical" evidence="6">
    <location>
        <begin position="224"/>
        <end position="246"/>
    </location>
</feature>
<dbReference type="CDD" id="cd06579">
    <property type="entry name" value="TM_PBP1_transp_AraH_like"/>
    <property type="match status" value="1"/>
</dbReference>
<keyword evidence="3 6" id="KW-0812">Transmembrane</keyword>
<dbReference type="PANTHER" id="PTHR32196">
    <property type="entry name" value="ABC TRANSPORTER PERMEASE PROTEIN YPHD-RELATED-RELATED"/>
    <property type="match status" value="1"/>
</dbReference>
<feature type="transmembrane region" description="Helical" evidence="6">
    <location>
        <begin position="21"/>
        <end position="41"/>
    </location>
</feature>
<feature type="transmembrane region" description="Helical" evidence="6">
    <location>
        <begin position="172"/>
        <end position="193"/>
    </location>
</feature>
<feature type="transmembrane region" description="Helical" evidence="6">
    <location>
        <begin position="302"/>
        <end position="321"/>
    </location>
</feature>
<evidence type="ECO:0000256" key="5">
    <source>
        <dbReference type="ARBA" id="ARBA00023136"/>
    </source>
</evidence>
<comment type="subcellular location">
    <subcellularLocation>
        <location evidence="1">Cell membrane</location>
        <topology evidence="1">Multi-pass membrane protein</topology>
    </subcellularLocation>
</comment>
<sequence>MGNLSGTVEYKKNPFKNSSMSFFKTYGGILAGLIVLVILFSLSSPYFLKINNFVNIILQISIIAICAFGMTFALIIGGIDLSVGSTIALAGTVAALLLQKNIPFLAVILIVVLFGVILGTFNGVLISKANIPAFIVTVATMGIFRGIAYITTNGVPVAIQNESFLALGNGTFLGIQIPILILLILFIVSHILLSKTKFGRRAYISGGNEEAAIYAGIQVARLKIWVYIITSTMAAISGLILASRLYSAQPNAASGYELDAIAAAVLGGTSLSGGSGKIVGTLIGAIIIGIINNGMNLMNVPYFYQLIVKGLVILVAVYVDVKNRNRSK</sequence>
<reference evidence="7" key="1">
    <citation type="journal article" date="2023" name="Int. J. Syst. Evol. Microbiol.">
        <title>Collibacillus ludicampi gen. nov., sp. nov., a new soil bacterium of the family Alicyclobacillaceae.</title>
        <authorList>
            <person name="Jojima T."/>
            <person name="Ioku Y."/>
            <person name="Fukuta Y."/>
            <person name="Shirasaka N."/>
            <person name="Matsumura Y."/>
            <person name="Mori M."/>
        </authorList>
    </citation>
    <scope>NUCLEOTIDE SEQUENCE</scope>
    <source>
        <strain evidence="7">TP075</strain>
    </source>
</reference>
<keyword evidence="4 6" id="KW-1133">Transmembrane helix</keyword>
<dbReference type="EMBL" id="BOQE01000001">
    <property type="protein sequence ID" value="GIM47974.1"/>
    <property type="molecule type" value="Genomic_DNA"/>
</dbReference>
<evidence type="ECO:0000313" key="8">
    <source>
        <dbReference type="Proteomes" id="UP001057291"/>
    </source>
</evidence>
<proteinExistence type="predicted"/>
<dbReference type="AlphaFoldDB" id="A0AAV4LJM0"/>
<evidence type="ECO:0000256" key="4">
    <source>
        <dbReference type="ARBA" id="ARBA00022989"/>
    </source>
</evidence>
<keyword evidence="8" id="KW-1185">Reference proteome</keyword>
<organism evidence="7 8">
    <name type="scientific">Collibacillus ludicampi</name>
    <dbReference type="NCBI Taxonomy" id="2771369"/>
    <lineage>
        <taxon>Bacteria</taxon>
        <taxon>Bacillati</taxon>
        <taxon>Bacillota</taxon>
        <taxon>Bacilli</taxon>
        <taxon>Bacillales</taxon>
        <taxon>Alicyclobacillaceae</taxon>
        <taxon>Collibacillus</taxon>
    </lineage>
</organism>
<dbReference type="InterPro" id="IPR001851">
    <property type="entry name" value="ABC_transp_permease"/>
</dbReference>
<evidence type="ECO:0000256" key="3">
    <source>
        <dbReference type="ARBA" id="ARBA00022692"/>
    </source>
</evidence>
<keyword evidence="5 6" id="KW-0472">Membrane</keyword>
<evidence type="ECO:0000256" key="1">
    <source>
        <dbReference type="ARBA" id="ARBA00004651"/>
    </source>
</evidence>
<feature type="transmembrane region" description="Helical" evidence="6">
    <location>
        <begin position="133"/>
        <end position="152"/>
    </location>
</feature>
<dbReference type="Pfam" id="PF02653">
    <property type="entry name" value="BPD_transp_2"/>
    <property type="match status" value="1"/>
</dbReference>
<gene>
    <name evidence="7" type="ORF">DNHGIG_35230</name>
</gene>
<evidence type="ECO:0000256" key="2">
    <source>
        <dbReference type="ARBA" id="ARBA00022475"/>
    </source>
</evidence>
<dbReference type="GO" id="GO:0005886">
    <property type="term" value="C:plasma membrane"/>
    <property type="evidence" value="ECO:0007669"/>
    <property type="project" value="UniProtKB-SubCell"/>
</dbReference>
<feature type="transmembrane region" description="Helical" evidence="6">
    <location>
        <begin position="53"/>
        <end position="74"/>
    </location>
</feature>
<dbReference type="GO" id="GO:0022857">
    <property type="term" value="F:transmembrane transporter activity"/>
    <property type="evidence" value="ECO:0007669"/>
    <property type="project" value="InterPro"/>
</dbReference>